<name>C8XEP8_NAKMY</name>
<protein>
    <recommendedName>
        <fullName evidence="3">DUF2511 domain-containing protein</fullName>
    </recommendedName>
</protein>
<proteinExistence type="predicted"/>
<reference evidence="2" key="1">
    <citation type="submission" date="2009-09" db="EMBL/GenBank/DDBJ databases">
        <title>The complete genome of Nakamurella multipartita DSM 44233.</title>
        <authorList>
            <consortium name="US DOE Joint Genome Institute (JGI-PGF)"/>
            <person name="Lucas S."/>
            <person name="Copeland A."/>
            <person name="Lapidus A."/>
            <person name="Glavina del Rio T."/>
            <person name="Dalin E."/>
            <person name="Tice H."/>
            <person name="Bruce D."/>
            <person name="Goodwin L."/>
            <person name="Pitluck S."/>
            <person name="Kyrpides N."/>
            <person name="Mavromatis K."/>
            <person name="Ivanova N."/>
            <person name="Ovchinnikova G."/>
            <person name="Sims D."/>
            <person name="Meincke L."/>
            <person name="Brettin T."/>
            <person name="Detter J.C."/>
            <person name="Han C."/>
            <person name="Larimer F."/>
            <person name="Land M."/>
            <person name="Hauser L."/>
            <person name="Markowitz V."/>
            <person name="Cheng J.-F."/>
            <person name="Hugenholtz P."/>
            <person name="Woyke T."/>
            <person name="Wu D."/>
            <person name="Klenk H.-P."/>
            <person name="Eisen J.A."/>
        </authorList>
    </citation>
    <scope>NUCLEOTIDE SEQUENCE [LARGE SCALE GENOMIC DNA]</scope>
    <source>
        <strain evidence="2">ATCC 700099 / DSM 44233 / CIP 104796 / JCM 9543 / NBRC 105858 / Y-104</strain>
    </source>
</reference>
<gene>
    <name evidence="1" type="ordered locus">Namu_3474</name>
</gene>
<dbReference type="RefSeq" id="WP_015748660.1">
    <property type="nucleotide sequence ID" value="NC_013235.1"/>
</dbReference>
<evidence type="ECO:0008006" key="3">
    <source>
        <dbReference type="Google" id="ProtNLM"/>
    </source>
</evidence>
<dbReference type="KEGG" id="nml:Namu_3474"/>
<dbReference type="InParanoid" id="C8XEP8"/>
<accession>C8XEP8</accession>
<dbReference type="AlphaFoldDB" id="C8XEP8"/>
<evidence type="ECO:0000313" key="2">
    <source>
        <dbReference type="Proteomes" id="UP000002218"/>
    </source>
</evidence>
<organism evidence="1 2">
    <name type="scientific">Nakamurella multipartita (strain ATCC 700099 / DSM 44233 / CIP 104796 / JCM 9543 / NBRC 105858 / Y-104)</name>
    <name type="common">Microsphaera multipartita</name>
    <dbReference type="NCBI Taxonomy" id="479431"/>
    <lineage>
        <taxon>Bacteria</taxon>
        <taxon>Bacillati</taxon>
        <taxon>Actinomycetota</taxon>
        <taxon>Actinomycetes</taxon>
        <taxon>Nakamurellales</taxon>
        <taxon>Nakamurellaceae</taxon>
        <taxon>Nakamurella</taxon>
    </lineage>
</organism>
<keyword evidence="2" id="KW-1185">Reference proteome</keyword>
<dbReference type="OrthoDB" id="5119497at2"/>
<reference evidence="1 2" key="2">
    <citation type="journal article" date="2010" name="Stand. Genomic Sci.">
        <title>Complete genome sequence of Nakamurella multipartita type strain (Y-104).</title>
        <authorList>
            <person name="Tice H."/>
            <person name="Mayilraj S."/>
            <person name="Sims D."/>
            <person name="Lapidus A."/>
            <person name="Nolan M."/>
            <person name="Lucas S."/>
            <person name="Glavina Del Rio T."/>
            <person name="Copeland A."/>
            <person name="Cheng J.F."/>
            <person name="Meincke L."/>
            <person name="Bruce D."/>
            <person name="Goodwin L."/>
            <person name="Pitluck S."/>
            <person name="Ivanova N."/>
            <person name="Mavromatis K."/>
            <person name="Ovchinnikova G."/>
            <person name="Pati A."/>
            <person name="Chen A."/>
            <person name="Palaniappan K."/>
            <person name="Land M."/>
            <person name="Hauser L."/>
            <person name="Chang Y.J."/>
            <person name="Jeffries C.D."/>
            <person name="Detter J.C."/>
            <person name="Brettin T."/>
            <person name="Rohde M."/>
            <person name="Goker M."/>
            <person name="Bristow J."/>
            <person name="Eisen J.A."/>
            <person name="Markowitz V."/>
            <person name="Hugenholtz P."/>
            <person name="Kyrpides N.C."/>
            <person name="Klenk H.P."/>
            <person name="Chen F."/>
        </authorList>
    </citation>
    <scope>NUCLEOTIDE SEQUENCE [LARGE SCALE GENOMIC DNA]</scope>
    <source>
        <strain evidence="2">ATCC 700099 / DSM 44233 / CIP 104796 / JCM 9543 / NBRC 105858 / Y-104</strain>
    </source>
</reference>
<dbReference type="HOGENOM" id="CLU_2302864_0_0_11"/>
<sequence>MVLLLGLVACGSNGDATVERTSFNGEWPLTVDSAIVTCGSKNKQSVGVIVNGTTYALNGTARTSENWPALDPVWAPNPATGASVSVGDLIEYAHQHCASK</sequence>
<dbReference type="Proteomes" id="UP000002218">
    <property type="component" value="Chromosome"/>
</dbReference>
<dbReference type="EMBL" id="CP001737">
    <property type="protein sequence ID" value="ACV79799.1"/>
    <property type="molecule type" value="Genomic_DNA"/>
</dbReference>
<dbReference type="InterPro" id="IPR019648">
    <property type="entry name" value="YebY"/>
</dbReference>
<dbReference type="Pfam" id="PF10709">
    <property type="entry name" value="DUF2511"/>
    <property type="match status" value="1"/>
</dbReference>
<evidence type="ECO:0000313" key="1">
    <source>
        <dbReference type="EMBL" id="ACV79799.1"/>
    </source>
</evidence>